<dbReference type="AlphaFoldDB" id="A0A1I7XK33"/>
<sequence>MSARDTINRLNAVAAQNEEKLKKNPFSETYGIQKFDKAAMDYGRPPPGSKTEARGIKVGEDSHLKKFVFHEM</sequence>
<protein>
    <submittedName>
        <fullName evidence="2">SCP domain-containing protein</fullName>
    </submittedName>
</protein>
<organism evidence="1 2">
    <name type="scientific">Heterorhabditis bacteriophora</name>
    <name type="common">Entomopathogenic nematode worm</name>
    <dbReference type="NCBI Taxonomy" id="37862"/>
    <lineage>
        <taxon>Eukaryota</taxon>
        <taxon>Metazoa</taxon>
        <taxon>Ecdysozoa</taxon>
        <taxon>Nematoda</taxon>
        <taxon>Chromadorea</taxon>
        <taxon>Rhabditida</taxon>
        <taxon>Rhabditina</taxon>
        <taxon>Rhabditomorpha</taxon>
        <taxon>Strongyloidea</taxon>
        <taxon>Heterorhabditidae</taxon>
        <taxon>Heterorhabditis</taxon>
    </lineage>
</organism>
<evidence type="ECO:0000313" key="2">
    <source>
        <dbReference type="WBParaSite" id="Hba_17865"/>
    </source>
</evidence>
<proteinExistence type="predicted"/>
<name>A0A1I7XK33_HETBA</name>
<reference evidence="2" key="1">
    <citation type="submission" date="2016-11" db="UniProtKB">
        <authorList>
            <consortium name="WormBaseParasite"/>
        </authorList>
    </citation>
    <scope>IDENTIFICATION</scope>
</reference>
<accession>A0A1I7XK33</accession>
<keyword evidence="1" id="KW-1185">Reference proteome</keyword>
<dbReference type="WBParaSite" id="Hba_17865">
    <property type="protein sequence ID" value="Hba_17865"/>
    <property type="gene ID" value="Hba_17865"/>
</dbReference>
<dbReference type="Proteomes" id="UP000095283">
    <property type="component" value="Unplaced"/>
</dbReference>
<evidence type="ECO:0000313" key="1">
    <source>
        <dbReference type="Proteomes" id="UP000095283"/>
    </source>
</evidence>